<evidence type="ECO:0000313" key="6">
    <source>
        <dbReference type="EMBL" id="CAG9185219.1"/>
    </source>
</evidence>
<name>A0ABN7ZM83_9BURK</name>
<keyword evidence="7" id="KW-1185">Reference proteome</keyword>
<evidence type="ECO:0000256" key="3">
    <source>
        <dbReference type="ARBA" id="ARBA00023125"/>
    </source>
</evidence>
<dbReference type="Gene3D" id="3.40.190.10">
    <property type="entry name" value="Periplasmic binding protein-like II"/>
    <property type="match status" value="1"/>
</dbReference>
<evidence type="ECO:0000256" key="4">
    <source>
        <dbReference type="ARBA" id="ARBA00023163"/>
    </source>
</evidence>
<dbReference type="RefSeq" id="WP_224008715.1">
    <property type="nucleotide sequence ID" value="NZ_CAJZAF010000041.1"/>
</dbReference>
<dbReference type="InterPro" id="IPR000847">
    <property type="entry name" value="LysR_HTH_N"/>
</dbReference>
<feature type="domain" description="HTH lysR-type" evidence="5">
    <location>
        <begin position="4"/>
        <end position="61"/>
    </location>
</feature>
<dbReference type="EMBL" id="CAJZAF010000041">
    <property type="protein sequence ID" value="CAG9185219.1"/>
    <property type="molecule type" value="Genomic_DNA"/>
</dbReference>
<organism evidence="6 7">
    <name type="scientific">Cupriavidus pinatubonensis</name>
    <dbReference type="NCBI Taxonomy" id="248026"/>
    <lineage>
        <taxon>Bacteria</taxon>
        <taxon>Pseudomonadati</taxon>
        <taxon>Pseudomonadota</taxon>
        <taxon>Betaproteobacteria</taxon>
        <taxon>Burkholderiales</taxon>
        <taxon>Burkholderiaceae</taxon>
        <taxon>Cupriavidus</taxon>
    </lineage>
</organism>
<evidence type="ECO:0000259" key="5">
    <source>
        <dbReference type="PROSITE" id="PS50931"/>
    </source>
</evidence>
<dbReference type="InterPro" id="IPR036388">
    <property type="entry name" value="WH-like_DNA-bd_sf"/>
</dbReference>
<evidence type="ECO:0000313" key="7">
    <source>
        <dbReference type="Proteomes" id="UP000701702"/>
    </source>
</evidence>
<dbReference type="PANTHER" id="PTHR30118:SF15">
    <property type="entry name" value="TRANSCRIPTIONAL REGULATORY PROTEIN"/>
    <property type="match status" value="1"/>
</dbReference>
<proteinExistence type="inferred from homology"/>
<keyword evidence="2" id="KW-0805">Transcription regulation</keyword>
<sequence>MRHIDFKALDVFLHVMRHGSIGNAAAALGMRAPTVVYAIRKLREVTGDELFLERRGNLVPTARGLKLEKAASGMLQSWHGLIEHNRQAPRETGPRQTMRIGLSMALGDPALTQILARLSAALPERQIVSSVLENGRQVGQALRKGLIDCAVTVDGVVSLDGIAAEHMLMAQRCLIGLPLAETGKEEHDPREHWTLLSDDADPDSAVRRYLANTTGGVRLTVAPSWNGQLALWRSRGGLTPVLKFNVPWIDGASAAYITEVPQGFPAWGNVSLFYLAGCAEAPWLATVRRELLTVLRGIAAATMPLPANDALLPLLRAG</sequence>
<keyword evidence="3" id="KW-0238">DNA-binding</keyword>
<reference evidence="6 7" key="1">
    <citation type="submission" date="2021-08" db="EMBL/GenBank/DDBJ databases">
        <authorList>
            <person name="Peeters C."/>
        </authorList>
    </citation>
    <scope>NUCLEOTIDE SEQUENCE [LARGE SCALE GENOMIC DNA]</scope>
    <source>
        <strain evidence="6 7">LMG 23994</strain>
    </source>
</reference>
<dbReference type="SUPFAM" id="SSF53850">
    <property type="entry name" value="Periplasmic binding protein-like II"/>
    <property type="match status" value="1"/>
</dbReference>
<dbReference type="Pfam" id="PF00126">
    <property type="entry name" value="HTH_1"/>
    <property type="match status" value="1"/>
</dbReference>
<comment type="similarity">
    <text evidence="1">Belongs to the LysR transcriptional regulatory family.</text>
</comment>
<dbReference type="PANTHER" id="PTHR30118">
    <property type="entry name" value="HTH-TYPE TRANSCRIPTIONAL REGULATOR LEUO-RELATED"/>
    <property type="match status" value="1"/>
</dbReference>
<dbReference type="SUPFAM" id="SSF46785">
    <property type="entry name" value="Winged helix' DNA-binding domain"/>
    <property type="match status" value="1"/>
</dbReference>
<dbReference type="InterPro" id="IPR050389">
    <property type="entry name" value="LysR-type_TF"/>
</dbReference>
<evidence type="ECO:0000256" key="1">
    <source>
        <dbReference type="ARBA" id="ARBA00009437"/>
    </source>
</evidence>
<dbReference type="Proteomes" id="UP000701702">
    <property type="component" value="Unassembled WGS sequence"/>
</dbReference>
<accession>A0ABN7ZM83</accession>
<dbReference type="InterPro" id="IPR036390">
    <property type="entry name" value="WH_DNA-bd_sf"/>
</dbReference>
<comment type="caution">
    <text evidence="6">The sequence shown here is derived from an EMBL/GenBank/DDBJ whole genome shotgun (WGS) entry which is preliminary data.</text>
</comment>
<gene>
    <name evidence="6" type="ORF">LMG23994_05658</name>
</gene>
<dbReference type="Gene3D" id="1.10.10.10">
    <property type="entry name" value="Winged helix-like DNA-binding domain superfamily/Winged helix DNA-binding domain"/>
    <property type="match status" value="1"/>
</dbReference>
<protein>
    <recommendedName>
        <fullName evidence="5">HTH lysR-type domain-containing protein</fullName>
    </recommendedName>
</protein>
<evidence type="ECO:0000256" key="2">
    <source>
        <dbReference type="ARBA" id="ARBA00023015"/>
    </source>
</evidence>
<keyword evidence="4" id="KW-0804">Transcription</keyword>
<dbReference type="PROSITE" id="PS50931">
    <property type="entry name" value="HTH_LYSR"/>
    <property type="match status" value="1"/>
</dbReference>